<proteinExistence type="predicted"/>
<evidence type="ECO:0000256" key="5">
    <source>
        <dbReference type="ARBA" id="ARBA00035730"/>
    </source>
</evidence>
<dbReference type="GO" id="GO:0098671">
    <property type="term" value="P:adhesion receptor-mediated virion attachment to host cell"/>
    <property type="evidence" value="ECO:0007669"/>
    <property type="project" value="UniProtKB-ARBA"/>
</dbReference>
<feature type="domain" description="Phage tail fibre adhesin Gp38 N-terminal" evidence="7">
    <location>
        <begin position="1"/>
        <end position="40"/>
    </location>
</feature>
<evidence type="ECO:0000256" key="4">
    <source>
        <dbReference type="ARBA" id="ARBA00035721"/>
    </source>
</evidence>
<protein>
    <recommendedName>
        <fullName evidence="3">Receptor-recognizing protein gp38</fullName>
    </recommendedName>
    <alternativeName>
        <fullName evidence="4">Gene product 38</fullName>
    </alternativeName>
    <alternativeName>
        <fullName evidence="5">Long tail fiber adhesin</fullName>
    </alternativeName>
</protein>
<keyword evidence="2" id="KW-1160">Virus entry into host cell</keyword>
<reference evidence="8" key="1">
    <citation type="submission" date="2021-03" db="EMBL/GenBank/DDBJ databases">
        <authorList>
            <person name="Thompson D.W."/>
            <person name="Brown H.M.F."/>
            <person name="Thompson S.D."/>
            <person name="Grose J.H."/>
        </authorList>
    </citation>
    <scope>NUCLEOTIDE SEQUENCE</scope>
</reference>
<evidence type="ECO:0000259" key="6">
    <source>
        <dbReference type="Pfam" id="PF05268"/>
    </source>
</evidence>
<evidence type="ECO:0000313" key="9">
    <source>
        <dbReference type="Proteomes" id="UP000827626"/>
    </source>
</evidence>
<evidence type="ECO:0000256" key="1">
    <source>
        <dbReference type="ARBA" id="ARBA00022581"/>
    </source>
</evidence>
<feature type="domain" description="Receptor-recognising protein Gp38" evidence="6">
    <location>
        <begin position="45"/>
        <end position="253"/>
    </location>
</feature>
<keyword evidence="2" id="KW-0946">Virion</keyword>
<dbReference type="InterPro" id="IPR007932">
    <property type="entry name" value="Receptor-recog_Gp38"/>
</dbReference>
<dbReference type="EMBL" id="MW749010">
    <property type="protein sequence ID" value="QYA57429.1"/>
    <property type="molecule type" value="Genomic_DNA"/>
</dbReference>
<keyword evidence="9" id="KW-1185">Reference proteome</keyword>
<keyword evidence="2" id="KW-1161">Viral attachment to host cell</keyword>
<dbReference type="Proteomes" id="UP000827626">
    <property type="component" value="Segment"/>
</dbReference>
<name>A0AAE7W9D5_9CAUD</name>
<evidence type="ECO:0000259" key="7">
    <source>
        <dbReference type="Pfam" id="PF21721"/>
    </source>
</evidence>
<gene>
    <name evidence="8" type="ORF">SARAHDANIELLE_1</name>
</gene>
<keyword evidence="8" id="KW-0675">Receptor</keyword>
<evidence type="ECO:0000256" key="3">
    <source>
        <dbReference type="ARBA" id="ARBA00035690"/>
    </source>
</evidence>
<dbReference type="Pfam" id="PF05268">
    <property type="entry name" value="GP38"/>
    <property type="match status" value="1"/>
</dbReference>
<keyword evidence="1" id="KW-0945">Host-virus interaction</keyword>
<dbReference type="Pfam" id="PF21721">
    <property type="entry name" value="Gp38_N"/>
    <property type="match status" value="1"/>
</dbReference>
<evidence type="ECO:0000256" key="2">
    <source>
        <dbReference type="ARBA" id="ARBA00022804"/>
    </source>
</evidence>
<sequence length="255" mass="25420">MPVQSGWVGSSAVTETGQRWMSAARTTLRLSAAGWMSEMVGKSKEYVINVGASDNYDRDALVNAMRTACGGNWSGAAFRINVSGRITCPANKASVFWFGGDMTAVSYVHIVNNGWIAGRGGYGKRSDERAGDGKHAIENYIGTKLRIENNGIIAGGGGGGGGATNASGGGGGRPLGAGTTNAQRANGAAGTWDAGGAGGRYGTSLAGNGGDFGANGGKASVGSGGVAGAAGNAGYAIYGQAPTYIKAGDIRGRKP</sequence>
<evidence type="ECO:0000313" key="8">
    <source>
        <dbReference type="EMBL" id="QYA57429.1"/>
    </source>
</evidence>
<organism evidence="8 9">
    <name type="scientific">Hafnia phage vB_HpaM_SarahDanielle</name>
    <dbReference type="NCBI Taxonomy" id="2836113"/>
    <lineage>
        <taxon>Viruses</taxon>
        <taxon>Duplodnaviria</taxon>
        <taxon>Heunggongvirae</taxon>
        <taxon>Uroviricota</taxon>
        <taxon>Caudoviricetes</taxon>
        <taxon>Andersonviridae</taxon>
        <taxon>Andersonviridae incertae sedis</taxon>
        <taxon>Daniellevirus</taxon>
        <taxon>Daniellevirus danielle</taxon>
    </lineage>
</organism>
<dbReference type="GO" id="GO:0098015">
    <property type="term" value="C:virus tail"/>
    <property type="evidence" value="ECO:0007669"/>
    <property type="project" value="UniProtKB-KW"/>
</dbReference>
<dbReference type="InterPro" id="IPR048291">
    <property type="entry name" value="Gp38_N"/>
</dbReference>
<accession>A0AAE7W9D5</accession>